<dbReference type="Pfam" id="PF01565">
    <property type="entry name" value="FAD_binding_4"/>
    <property type="match status" value="1"/>
</dbReference>
<dbReference type="InterPro" id="IPR016169">
    <property type="entry name" value="FAD-bd_PCMH_sub2"/>
</dbReference>
<evidence type="ECO:0000256" key="5">
    <source>
        <dbReference type="SAM" id="SignalP"/>
    </source>
</evidence>
<dbReference type="EMBL" id="JAZAVJ010000078">
    <property type="protein sequence ID" value="KAK7415718.1"/>
    <property type="molecule type" value="Genomic_DNA"/>
</dbReference>
<feature type="chain" id="PRO_5046971177" description="FAD-binding PCMH-type domain-containing protein" evidence="5">
    <location>
        <begin position="20"/>
        <end position="505"/>
    </location>
</feature>
<keyword evidence="8" id="KW-1185">Reference proteome</keyword>
<dbReference type="InterPro" id="IPR006094">
    <property type="entry name" value="Oxid_FAD_bind_N"/>
</dbReference>
<dbReference type="InterPro" id="IPR016166">
    <property type="entry name" value="FAD-bd_PCMH"/>
</dbReference>
<evidence type="ECO:0000259" key="6">
    <source>
        <dbReference type="PROSITE" id="PS51387"/>
    </source>
</evidence>
<evidence type="ECO:0000313" key="8">
    <source>
        <dbReference type="Proteomes" id="UP001498476"/>
    </source>
</evidence>
<keyword evidence="5" id="KW-0732">Signal</keyword>
<accession>A0ABR1H3L5</accession>
<keyword evidence="2" id="KW-0285">Flavoprotein</keyword>
<proteinExistence type="inferred from homology"/>
<keyword evidence="3" id="KW-0274">FAD</keyword>
<dbReference type="InterPro" id="IPR050416">
    <property type="entry name" value="FAD-linked_Oxidoreductase"/>
</dbReference>
<evidence type="ECO:0000256" key="3">
    <source>
        <dbReference type="ARBA" id="ARBA00022827"/>
    </source>
</evidence>
<feature type="signal peptide" evidence="5">
    <location>
        <begin position="1"/>
        <end position="19"/>
    </location>
</feature>
<dbReference type="Proteomes" id="UP001498476">
    <property type="component" value="Unassembled WGS sequence"/>
</dbReference>
<keyword evidence="4" id="KW-0560">Oxidoreductase</keyword>
<dbReference type="PROSITE" id="PS51387">
    <property type="entry name" value="FAD_PCMH"/>
    <property type="match status" value="1"/>
</dbReference>
<dbReference type="SUPFAM" id="SSF56176">
    <property type="entry name" value="FAD-binding/transporter-associated domain-like"/>
    <property type="match status" value="1"/>
</dbReference>
<organism evidence="7 8">
    <name type="scientific">Neonectria punicea</name>
    <dbReference type="NCBI Taxonomy" id="979145"/>
    <lineage>
        <taxon>Eukaryota</taxon>
        <taxon>Fungi</taxon>
        <taxon>Dikarya</taxon>
        <taxon>Ascomycota</taxon>
        <taxon>Pezizomycotina</taxon>
        <taxon>Sordariomycetes</taxon>
        <taxon>Hypocreomycetidae</taxon>
        <taxon>Hypocreales</taxon>
        <taxon>Nectriaceae</taxon>
        <taxon>Neonectria</taxon>
    </lineage>
</organism>
<dbReference type="PANTHER" id="PTHR42973:SF53">
    <property type="entry name" value="FAD-BINDING PCMH-TYPE DOMAIN-CONTAINING PROTEIN-RELATED"/>
    <property type="match status" value="1"/>
</dbReference>
<name>A0ABR1H3L5_9HYPO</name>
<protein>
    <recommendedName>
        <fullName evidence="6">FAD-binding PCMH-type domain-containing protein</fullName>
    </recommendedName>
</protein>
<feature type="domain" description="FAD-binding PCMH-type" evidence="6">
    <location>
        <begin position="68"/>
        <end position="239"/>
    </location>
</feature>
<reference evidence="7 8" key="1">
    <citation type="journal article" date="2025" name="Microbiol. Resour. Announc.">
        <title>Draft genome sequences for Neonectria magnoliae and Neonectria punicea, canker pathogens of Liriodendron tulipifera and Acer saccharum in West Virginia.</title>
        <authorList>
            <person name="Petronek H.M."/>
            <person name="Kasson M.T."/>
            <person name="Metheny A.M."/>
            <person name="Stauder C.M."/>
            <person name="Lovett B."/>
            <person name="Lynch S.C."/>
            <person name="Garnas J.R."/>
            <person name="Kasson L.R."/>
            <person name="Stajich J.E."/>
        </authorList>
    </citation>
    <scope>NUCLEOTIDE SEQUENCE [LARGE SCALE GENOMIC DNA]</scope>
    <source>
        <strain evidence="7 8">NRRL 64653</strain>
    </source>
</reference>
<dbReference type="PANTHER" id="PTHR42973">
    <property type="entry name" value="BINDING OXIDOREDUCTASE, PUTATIVE (AFU_ORTHOLOGUE AFUA_1G17690)-RELATED"/>
    <property type="match status" value="1"/>
</dbReference>
<dbReference type="Gene3D" id="3.30.465.10">
    <property type="match status" value="1"/>
</dbReference>
<comment type="similarity">
    <text evidence="1">Belongs to the oxygen-dependent FAD-linked oxidoreductase family.</text>
</comment>
<gene>
    <name evidence="7" type="ORF">QQX98_005631</name>
</gene>
<sequence>MRVTSILWPIWLTVSLTKAQDILARELHVSDAVEAACAELGESHADLVLLPNTAEYDKEVINVWDKRSNLLPGCIFRPETDTQVATALRIFHANNAQFAVRGGGHLPYPGANSISDGILVVLSGLNKIKVDTKKNLVEVGPGNRWLSVYSALAPHGLYAIGGRLSTIGVAGSSLLGGVNWFLNKYGFTMDTIVSYDVVLGNGTQVVADKRTNSELFWALKGSALNYGVVTKFVIKTYKIPRVTSTMQIFQQAAVPAFIKATCDLVLSEDGSVGAGAVININYNVTTGTATPQVFGLQETTKSPPSRFANYTAIPQVVTRVHNVTTPIDRHAGLAAPKPDVPVRLCVSFGHHTIKPDAKRLTEIYNAWIDAINDVADVPGMRPTFILNLVPRSAATVSKKNGIGNTFGLDNKQPYIWWQLSTSWARPEDDLRVTTWSQSFLESIHAENKALGLATELLYGGDAADYQNPLLTYPKENQERLRHTRDQYDPDFVFTRLNWGGFKLGY</sequence>
<evidence type="ECO:0000256" key="1">
    <source>
        <dbReference type="ARBA" id="ARBA00005466"/>
    </source>
</evidence>
<evidence type="ECO:0000313" key="7">
    <source>
        <dbReference type="EMBL" id="KAK7415718.1"/>
    </source>
</evidence>
<evidence type="ECO:0000256" key="2">
    <source>
        <dbReference type="ARBA" id="ARBA00022630"/>
    </source>
</evidence>
<evidence type="ECO:0000256" key="4">
    <source>
        <dbReference type="ARBA" id="ARBA00023002"/>
    </source>
</evidence>
<dbReference type="InterPro" id="IPR036318">
    <property type="entry name" value="FAD-bd_PCMH-like_sf"/>
</dbReference>
<comment type="caution">
    <text evidence="7">The sequence shown here is derived from an EMBL/GenBank/DDBJ whole genome shotgun (WGS) entry which is preliminary data.</text>
</comment>